<keyword evidence="2" id="KW-0238">DNA-binding</keyword>
<evidence type="ECO:0000259" key="4">
    <source>
        <dbReference type="PROSITE" id="PS51071"/>
    </source>
</evidence>
<gene>
    <name evidence="5" type="ORF">SAMN05660648_01725</name>
</gene>
<dbReference type="GO" id="GO:0097367">
    <property type="term" value="F:carbohydrate derivative binding"/>
    <property type="evidence" value="ECO:0007669"/>
    <property type="project" value="InterPro"/>
</dbReference>
<dbReference type="PROSITE" id="PS51071">
    <property type="entry name" value="HTH_RPIR"/>
    <property type="match status" value="1"/>
</dbReference>
<accession>A0A1H3XYK8</accession>
<dbReference type="SUPFAM" id="SSF53697">
    <property type="entry name" value="SIS domain"/>
    <property type="match status" value="1"/>
</dbReference>
<dbReference type="InterPro" id="IPR000281">
    <property type="entry name" value="HTH_RpiR"/>
</dbReference>
<dbReference type="GO" id="GO:1901135">
    <property type="term" value="P:carbohydrate derivative metabolic process"/>
    <property type="evidence" value="ECO:0007669"/>
    <property type="project" value="InterPro"/>
</dbReference>
<dbReference type="Pfam" id="PF01418">
    <property type="entry name" value="HTH_6"/>
    <property type="match status" value="1"/>
</dbReference>
<dbReference type="AlphaFoldDB" id="A0A1H3XYK8"/>
<dbReference type="GO" id="GO:0003677">
    <property type="term" value="F:DNA binding"/>
    <property type="evidence" value="ECO:0007669"/>
    <property type="project" value="UniProtKB-KW"/>
</dbReference>
<dbReference type="InterPro" id="IPR036388">
    <property type="entry name" value="WH-like_DNA-bd_sf"/>
</dbReference>
<evidence type="ECO:0000256" key="2">
    <source>
        <dbReference type="ARBA" id="ARBA00023125"/>
    </source>
</evidence>
<reference evidence="5 6" key="1">
    <citation type="submission" date="2016-10" db="EMBL/GenBank/DDBJ databases">
        <authorList>
            <person name="de Groot N.N."/>
        </authorList>
    </citation>
    <scope>NUCLEOTIDE SEQUENCE [LARGE SCALE GENOMIC DNA]</scope>
    <source>
        <strain evidence="5 6">DSM 2872</strain>
    </source>
</reference>
<name>A0A1H3XYK8_SELRU</name>
<sequence length="289" mass="32912">MRLLKAMQEAERFSPTEQSVIDYITKNPQEIATISIRELADRTFTSPAAVFRLCQKLGLKGYNEFKIRFMSEMSRSSADHDISAMISRPITDKDSVRDIVRKMAAIEIEAIEETKNEMDMAQLERIANLMEKAAVIDIYAYDQNYSLAETAVYNLLQVKQTAVAHNSMNSQFSQALISDKSHFAILISRSGENKRLLRTAKILRECHVPTALLTCNKDTPLSRICDEFLYVANTLEYLDCGGNIFSVGVRYYMDVLVGIILSKHFQAIEEFYDLYEGAIGRSDAKDRLW</sequence>
<keyword evidence="3" id="KW-0804">Transcription</keyword>
<dbReference type="PANTHER" id="PTHR30514">
    <property type="entry name" value="GLUCOKINASE"/>
    <property type="match status" value="1"/>
</dbReference>
<dbReference type="InterPro" id="IPR001347">
    <property type="entry name" value="SIS_dom"/>
</dbReference>
<dbReference type="InterPro" id="IPR047640">
    <property type="entry name" value="RpiR-like"/>
</dbReference>
<keyword evidence="1" id="KW-0805">Transcription regulation</keyword>
<dbReference type="PANTHER" id="PTHR30514:SF10">
    <property type="entry name" value="MURR_RPIR FAMILY TRANSCRIPTIONAL REGULATOR"/>
    <property type="match status" value="1"/>
</dbReference>
<organism evidence="5 6">
    <name type="scientific">Selenomonas ruminantium</name>
    <dbReference type="NCBI Taxonomy" id="971"/>
    <lineage>
        <taxon>Bacteria</taxon>
        <taxon>Bacillati</taxon>
        <taxon>Bacillota</taxon>
        <taxon>Negativicutes</taxon>
        <taxon>Selenomonadales</taxon>
        <taxon>Selenomonadaceae</taxon>
        <taxon>Selenomonas</taxon>
    </lineage>
</organism>
<dbReference type="Gene3D" id="3.40.50.10490">
    <property type="entry name" value="Glucose-6-phosphate isomerase like protein, domain 1"/>
    <property type="match status" value="1"/>
</dbReference>
<evidence type="ECO:0000313" key="5">
    <source>
        <dbReference type="EMBL" id="SEA03931.1"/>
    </source>
</evidence>
<dbReference type="EMBL" id="FNQG01000006">
    <property type="protein sequence ID" value="SEA03931.1"/>
    <property type="molecule type" value="Genomic_DNA"/>
</dbReference>
<evidence type="ECO:0000256" key="1">
    <source>
        <dbReference type="ARBA" id="ARBA00023015"/>
    </source>
</evidence>
<dbReference type="InterPro" id="IPR035472">
    <property type="entry name" value="RpiR-like_SIS"/>
</dbReference>
<dbReference type="CDD" id="cd05013">
    <property type="entry name" value="SIS_RpiR"/>
    <property type="match status" value="1"/>
</dbReference>
<dbReference type="InterPro" id="IPR046348">
    <property type="entry name" value="SIS_dom_sf"/>
</dbReference>
<dbReference type="SUPFAM" id="SSF46689">
    <property type="entry name" value="Homeodomain-like"/>
    <property type="match status" value="1"/>
</dbReference>
<dbReference type="Gene3D" id="1.10.10.10">
    <property type="entry name" value="Winged helix-like DNA-binding domain superfamily/Winged helix DNA-binding domain"/>
    <property type="match status" value="1"/>
</dbReference>
<dbReference type="RefSeq" id="WP_080695363.1">
    <property type="nucleotide sequence ID" value="NZ_FNQG01000006.1"/>
</dbReference>
<proteinExistence type="predicted"/>
<dbReference type="InterPro" id="IPR009057">
    <property type="entry name" value="Homeodomain-like_sf"/>
</dbReference>
<dbReference type="Proteomes" id="UP000183469">
    <property type="component" value="Unassembled WGS sequence"/>
</dbReference>
<dbReference type="GO" id="GO:0003700">
    <property type="term" value="F:DNA-binding transcription factor activity"/>
    <property type="evidence" value="ECO:0007669"/>
    <property type="project" value="InterPro"/>
</dbReference>
<dbReference type="OrthoDB" id="3684496at2"/>
<feature type="domain" description="HTH rpiR-type" evidence="4">
    <location>
        <begin position="1"/>
        <end position="76"/>
    </location>
</feature>
<evidence type="ECO:0000256" key="3">
    <source>
        <dbReference type="ARBA" id="ARBA00023163"/>
    </source>
</evidence>
<dbReference type="Pfam" id="PF01380">
    <property type="entry name" value="SIS"/>
    <property type="match status" value="1"/>
</dbReference>
<protein>
    <submittedName>
        <fullName evidence="5">Transcriptional regulator, RpiR family</fullName>
    </submittedName>
</protein>
<evidence type="ECO:0000313" key="6">
    <source>
        <dbReference type="Proteomes" id="UP000183469"/>
    </source>
</evidence>